<evidence type="ECO:0000256" key="2">
    <source>
        <dbReference type="SAM" id="SignalP"/>
    </source>
</evidence>
<keyword evidence="2" id="KW-0732">Signal</keyword>
<dbReference type="EMBL" id="FNXG01000009">
    <property type="protein sequence ID" value="SEI12316.1"/>
    <property type="molecule type" value="Genomic_DNA"/>
</dbReference>
<dbReference type="OrthoDB" id="7764391at2"/>
<protein>
    <submittedName>
        <fullName evidence="3">Uncharacterized protein</fullName>
    </submittedName>
</protein>
<feature type="compositionally biased region" description="Basic and acidic residues" evidence="1">
    <location>
        <begin position="220"/>
        <end position="232"/>
    </location>
</feature>
<evidence type="ECO:0000313" key="3">
    <source>
        <dbReference type="EMBL" id="SEI12316.1"/>
    </source>
</evidence>
<feature type="signal peptide" evidence="2">
    <location>
        <begin position="1"/>
        <end position="23"/>
    </location>
</feature>
<name>A0A1H6NBF6_9RHOB</name>
<dbReference type="AlphaFoldDB" id="A0A1H6NBF6"/>
<evidence type="ECO:0000256" key="1">
    <source>
        <dbReference type="SAM" id="MobiDB-lite"/>
    </source>
</evidence>
<dbReference type="RefSeq" id="WP_090849028.1">
    <property type="nucleotide sequence ID" value="NZ_FNXG01000009.1"/>
</dbReference>
<feature type="region of interest" description="Disordered" evidence="1">
    <location>
        <begin position="213"/>
        <end position="232"/>
    </location>
</feature>
<accession>A0A1H6NBF6</accession>
<proteinExistence type="predicted"/>
<feature type="region of interest" description="Disordered" evidence="1">
    <location>
        <begin position="171"/>
        <end position="198"/>
    </location>
</feature>
<gene>
    <name evidence="3" type="ORF">SAMN04488075_3086</name>
</gene>
<evidence type="ECO:0000313" key="4">
    <source>
        <dbReference type="Proteomes" id="UP000199125"/>
    </source>
</evidence>
<dbReference type="Proteomes" id="UP000199125">
    <property type="component" value="Unassembled WGS sequence"/>
</dbReference>
<keyword evidence="4" id="KW-1185">Reference proteome</keyword>
<dbReference type="STRING" id="65735.SAMN04488075_3086"/>
<feature type="chain" id="PRO_5011633912" evidence="2">
    <location>
        <begin position="24"/>
        <end position="232"/>
    </location>
</feature>
<sequence length="232" mass="24717">MRQFHLLAVALLAGLFAFAPVLAETMSFPAAVGEPYTGRMTVEAFPVDGGHRMHRARGDAEVRFSASGEDRILFSTTAALDDGGSLDLSVTLAPDQDGAWRSLSETGPTEITAAGRVLSVTELDGFHMILTGQIGPEKGKLTLRRIPTETPGTAPDAEMITVFLFDVSLPSSEPAPAPRQDETSPRAETSAAAGGGGGCERIEWRLVNRWNWGGGLSLSREPHCVPKRSTDD</sequence>
<reference evidence="4" key="1">
    <citation type="submission" date="2016-10" db="EMBL/GenBank/DDBJ databases">
        <authorList>
            <person name="Varghese N."/>
            <person name="Submissions S."/>
        </authorList>
    </citation>
    <scope>NUCLEOTIDE SEQUENCE [LARGE SCALE GENOMIC DNA]</scope>
    <source>
        <strain evidence="4">DSM 11593</strain>
    </source>
</reference>
<organism evidence="3 4">
    <name type="scientific">Paracoccus alkenifer</name>
    <dbReference type="NCBI Taxonomy" id="65735"/>
    <lineage>
        <taxon>Bacteria</taxon>
        <taxon>Pseudomonadati</taxon>
        <taxon>Pseudomonadota</taxon>
        <taxon>Alphaproteobacteria</taxon>
        <taxon>Rhodobacterales</taxon>
        <taxon>Paracoccaceae</taxon>
        <taxon>Paracoccus</taxon>
    </lineage>
</organism>